<dbReference type="Proteomes" id="UP000588051">
    <property type="component" value="Unassembled WGS sequence"/>
</dbReference>
<evidence type="ECO:0000313" key="2">
    <source>
        <dbReference type="Proteomes" id="UP000588051"/>
    </source>
</evidence>
<gene>
    <name evidence="1" type="ORF">HV832_04990</name>
</gene>
<dbReference type="AlphaFoldDB" id="A0A850QA28"/>
<dbReference type="EMBL" id="JABXYJ010000002">
    <property type="protein sequence ID" value="NVO77182.1"/>
    <property type="molecule type" value="Genomic_DNA"/>
</dbReference>
<comment type="caution">
    <text evidence="1">The sequence shown here is derived from an EMBL/GenBank/DDBJ whole genome shotgun (WGS) entry which is preliminary data.</text>
</comment>
<organism evidence="1 2">
    <name type="scientific">Undibacterium oligocarboniphilum</name>
    <dbReference type="NCBI Taxonomy" id="666702"/>
    <lineage>
        <taxon>Bacteria</taxon>
        <taxon>Pseudomonadati</taxon>
        <taxon>Pseudomonadota</taxon>
        <taxon>Betaproteobacteria</taxon>
        <taxon>Burkholderiales</taxon>
        <taxon>Oxalobacteraceae</taxon>
        <taxon>Undibacterium</taxon>
    </lineage>
</organism>
<protein>
    <submittedName>
        <fullName evidence="1">Uncharacterized protein</fullName>
    </submittedName>
</protein>
<sequence length="73" mass="7848">MVPSNLSIAPAATTDLAAQRRSEDIIAAYIDTGIRLQSSHGTTCALEYLQSHDVAPSVIQRVLSRPGKRRNSA</sequence>
<name>A0A850QA28_9BURK</name>
<dbReference type="RefSeq" id="WP_176802436.1">
    <property type="nucleotide sequence ID" value="NZ_JABXYJ010000002.1"/>
</dbReference>
<proteinExistence type="predicted"/>
<reference evidence="1 2" key="1">
    <citation type="submission" date="2020-06" db="EMBL/GenBank/DDBJ databases">
        <authorList>
            <person name="Qiu C."/>
            <person name="Liu Z."/>
        </authorList>
    </citation>
    <scope>NUCLEOTIDE SEQUENCE [LARGE SCALE GENOMIC DNA]</scope>
    <source>
        <strain evidence="1 2">EM 1</strain>
    </source>
</reference>
<evidence type="ECO:0000313" key="1">
    <source>
        <dbReference type="EMBL" id="NVO77182.1"/>
    </source>
</evidence>
<keyword evidence="2" id="KW-1185">Reference proteome</keyword>
<accession>A0A850QA28</accession>